<organism evidence="1 2">
    <name type="scientific">Ambispora leptoticha</name>
    <dbReference type="NCBI Taxonomy" id="144679"/>
    <lineage>
        <taxon>Eukaryota</taxon>
        <taxon>Fungi</taxon>
        <taxon>Fungi incertae sedis</taxon>
        <taxon>Mucoromycota</taxon>
        <taxon>Glomeromycotina</taxon>
        <taxon>Glomeromycetes</taxon>
        <taxon>Archaeosporales</taxon>
        <taxon>Ambisporaceae</taxon>
        <taxon>Ambispora</taxon>
    </lineage>
</organism>
<dbReference type="AlphaFoldDB" id="A0A9N9HLP8"/>
<name>A0A9N9HLP8_9GLOM</name>
<feature type="non-terminal residue" evidence="1">
    <location>
        <position position="329"/>
    </location>
</feature>
<protein>
    <submittedName>
        <fullName evidence="1">8369_t:CDS:1</fullName>
    </submittedName>
</protein>
<dbReference type="EMBL" id="CAJVPS010018190">
    <property type="protein sequence ID" value="CAG8696518.1"/>
    <property type="molecule type" value="Genomic_DNA"/>
</dbReference>
<dbReference type="OrthoDB" id="2406017at2759"/>
<accession>A0A9N9HLP8</accession>
<feature type="non-terminal residue" evidence="1">
    <location>
        <position position="1"/>
    </location>
</feature>
<sequence length="329" mass="38076">MSDNLRILMIFPFILKRCLTINSIKDNFLNSTRDRLRFSHRSEVHDYIIHTWVLCAKTAKEVFSLTIRRSNGYSYLRTILNNEPNALIKNLPNLHISRHLVDHAHQYATCTNTAVGTKEMQINTLQTLRHLVDGGIDDQIPHYSTRSIFMPLIIAPRLHHLLSDNSTSITNSELFNCLEIKLGIRWSRNQVEAAGFISTNIETNSLFEDIMKAYSSYYSFEQALLETRVHFYENVSYTTLKPAGNYHNVKLKVGEIVKVTRFEESEMQFGKIMNLNEQESLLDCPVYRIQHNSLDRVHPISTVLHSSNVPFIHYCNSNCSFQQHDVTNN</sequence>
<gene>
    <name evidence="1" type="ORF">ALEPTO_LOCUS11409</name>
</gene>
<evidence type="ECO:0000313" key="1">
    <source>
        <dbReference type="EMBL" id="CAG8696518.1"/>
    </source>
</evidence>
<reference evidence="1" key="1">
    <citation type="submission" date="2021-06" db="EMBL/GenBank/DDBJ databases">
        <authorList>
            <person name="Kallberg Y."/>
            <person name="Tangrot J."/>
            <person name="Rosling A."/>
        </authorList>
    </citation>
    <scope>NUCLEOTIDE SEQUENCE</scope>
    <source>
        <strain evidence="1">FL130A</strain>
    </source>
</reference>
<proteinExistence type="predicted"/>
<keyword evidence="2" id="KW-1185">Reference proteome</keyword>
<dbReference type="Proteomes" id="UP000789508">
    <property type="component" value="Unassembled WGS sequence"/>
</dbReference>
<comment type="caution">
    <text evidence="1">The sequence shown here is derived from an EMBL/GenBank/DDBJ whole genome shotgun (WGS) entry which is preliminary data.</text>
</comment>
<evidence type="ECO:0000313" key="2">
    <source>
        <dbReference type="Proteomes" id="UP000789508"/>
    </source>
</evidence>